<sequence>MPYLSQISYSWGPTYFTELSREFHTYFALWLFEFMRDAERADFQSNKWRRSWSNYLIDRELVYLCRYPEVGSHVKHVSLEAYLRREAIPPAADELAGPSACWDRTMDLPNRSLPSYSLLPTLHLCLRAT</sequence>
<proteinExistence type="predicted"/>
<dbReference type="STRING" id="742152.A0A2H3JKS8"/>
<gene>
    <name evidence="1" type="ORF">WOLCODRAFT_157959</name>
</gene>
<protein>
    <submittedName>
        <fullName evidence="1">Uncharacterized protein</fullName>
    </submittedName>
</protein>
<dbReference type="EMBL" id="KB467920">
    <property type="protein sequence ID" value="PCH37254.1"/>
    <property type="molecule type" value="Genomic_DNA"/>
</dbReference>
<evidence type="ECO:0000313" key="1">
    <source>
        <dbReference type="EMBL" id="PCH37254.1"/>
    </source>
</evidence>
<dbReference type="Proteomes" id="UP000218811">
    <property type="component" value="Unassembled WGS sequence"/>
</dbReference>
<evidence type="ECO:0000313" key="2">
    <source>
        <dbReference type="Proteomes" id="UP000218811"/>
    </source>
</evidence>
<organism evidence="1 2">
    <name type="scientific">Wolfiporia cocos (strain MD-104)</name>
    <name type="common">Brown rot fungus</name>
    <dbReference type="NCBI Taxonomy" id="742152"/>
    <lineage>
        <taxon>Eukaryota</taxon>
        <taxon>Fungi</taxon>
        <taxon>Dikarya</taxon>
        <taxon>Basidiomycota</taxon>
        <taxon>Agaricomycotina</taxon>
        <taxon>Agaricomycetes</taxon>
        <taxon>Polyporales</taxon>
        <taxon>Phaeolaceae</taxon>
        <taxon>Wolfiporia</taxon>
    </lineage>
</organism>
<keyword evidence="2" id="KW-1185">Reference proteome</keyword>
<accession>A0A2H3JKS8</accession>
<dbReference type="AlphaFoldDB" id="A0A2H3JKS8"/>
<reference evidence="1 2" key="1">
    <citation type="journal article" date="2012" name="Science">
        <title>The Paleozoic origin of enzymatic lignin decomposition reconstructed from 31 fungal genomes.</title>
        <authorList>
            <person name="Floudas D."/>
            <person name="Binder M."/>
            <person name="Riley R."/>
            <person name="Barry K."/>
            <person name="Blanchette R.A."/>
            <person name="Henrissat B."/>
            <person name="Martinez A.T."/>
            <person name="Otillar R."/>
            <person name="Spatafora J.W."/>
            <person name="Yadav J.S."/>
            <person name="Aerts A."/>
            <person name="Benoit I."/>
            <person name="Boyd A."/>
            <person name="Carlson A."/>
            <person name="Copeland A."/>
            <person name="Coutinho P.M."/>
            <person name="de Vries R.P."/>
            <person name="Ferreira P."/>
            <person name="Findley K."/>
            <person name="Foster B."/>
            <person name="Gaskell J."/>
            <person name="Glotzer D."/>
            <person name="Gorecki P."/>
            <person name="Heitman J."/>
            <person name="Hesse C."/>
            <person name="Hori C."/>
            <person name="Igarashi K."/>
            <person name="Jurgens J.A."/>
            <person name="Kallen N."/>
            <person name="Kersten P."/>
            <person name="Kohler A."/>
            <person name="Kuees U."/>
            <person name="Kumar T.K.A."/>
            <person name="Kuo A."/>
            <person name="LaButti K."/>
            <person name="Larrondo L.F."/>
            <person name="Lindquist E."/>
            <person name="Ling A."/>
            <person name="Lombard V."/>
            <person name="Lucas S."/>
            <person name="Lundell T."/>
            <person name="Martin R."/>
            <person name="McLaughlin D.J."/>
            <person name="Morgenstern I."/>
            <person name="Morin E."/>
            <person name="Murat C."/>
            <person name="Nagy L.G."/>
            <person name="Nolan M."/>
            <person name="Ohm R.A."/>
            <person name="Patyshakuliyeva A."/>
            <person name="Rokas A."/>
            <person name="Ruiz-Duenas F.J."/>
            <person name="Sabat G."/>
            <person name="Salamov A."/>
            <person name="Samejima M."/>
            <person name="Schmutz J."/>
            <person name="Slot J.C."/>
            <person name="St John F."/>
            <person name="Stenlid J."/>
            <person name="Sun H."/>
            <person name="Sun S."/>
            <person name="Syed K."/>
            <person name="Tsang A."/>
            <person name="Wiebenga A."/>
            <person name="Young D."/>
            <person name="Pisabarro A."/>
            <person name="Eastwood D.C."/>
            <person name="Martin F."/>
            <person name="Cullen D."/>
            <person name="Grigoriev I.V."/>
            <person name="Hibbett D.S."/>
        </authorList>
    </citation>
    <scope>NUCLEOTIDE SEQUENCE [LARGE SCALE GENOMIC DNA]</scope>
    <source>
        <strain evidence="1 2">MD-104</strain>
    </source>
</reference>
<name>A0A2H3JKS8_WOLCO</name>